<reference evidence="2" key="1">
    <citation type="journal article" date="2014" name="Front. Microbiol.">
        <title>High frequency of phylogenetically diverse reductive dehalogenase-homologous genes in deep subseafloor sedimentary metagenomes.</title>
        <authorList>
            <person name="Kawai M."/>
            <person name="Futagami T."/>
            <person name="Toyoda A."/>
            <person name="Takaki Y."/>
            <person name="Nishi S."/>
            <person name="Hori S."/>
            <person name="Arai W."/>
            <person name="Tsubouchi T."/>
            <person name="Morono Y."/>
            <person name="Uchiyama I."/>
            <person name="Ito T."/>
            <person name="Fujiyama A."/>
            <person name="Inagaki F."/>
            <person name="Takami H."/>
        </authorList>
    </citation>
    <scope>NUCLEOTIDE SEQUENCE</scope>
    <source>
        <strain evidence="2">Expedition CK06-06</strain>
    </source>
</reference>
<proteinExistence type="predicted"/>
<dbReference type="AlphaFoldDB" id="X0ZXT8"/>
<accession>X0ZXT8</accession>
<gene>
    <name evidence="2" type="ORF">S01H4_34546</name>
</gene>
<evidence type="ECO:0000313" key="2">
    <source>
        <dbReference type="EMBL" id="GAG74655.1"/>
    </source>
</evidence>
<dbReference type="EMBL" id="BART01018288">
    <property type="protein sequence ID" value="GAG74655.1"/>
    <property type="molecule type" value="Genomic_DNA"/>
</dbReference>
<feature type="compositionally biased region" description="Polar residues" evidence="1">
    <location>
        <begin position="21"/>
        <end position="33"/>
    </location>
</feature>
<organism evidence="2">
    <name type="scientific">marine sediment metagenome</name>
    <dbReference type="NCBI Taxonomy" id="412755"/>
    <lineage>
        <taxon>unclassified sequences</taxon>
        <taxon>metagenomes</taxon>
        <taxon>ecological metagenomes</taxon>
    </lineage>
</organism>
<sequence>NLLFGNGTDYVDAGGDAGVTSAKNVTQDSTSPDGATYQDWDPDDPATPTCFSNYAGDDFTLDETEATLDDGDDLSGIGAPAEFSDDVEGNSRSTWYIGASEFAAAADIGTAALDTITLSQLAETITLDETGTGALDTVTLSQLAPGLAIPAGSYVYGHDTAVDEDYLRNLAQGTFSSAWYEGAGDAEKILLAAGGTWISKVEYVGAGNMVINTDTYDTGSGSVTVHYKTGTTIANCIADSWNAYSDGFTSTGWAQVKITGA</sequence>
<protein>
    <submittedName>
        <fullName evidence="2">Uncharacterized protein</fullName>
    </submittedName>
</protein>
<feature type="region of interest" description="Disordered" evidence="1">
    <location>
        <begin position="15"/>
        <end position="44"/>
    </location>
</feature>
<evidence type="ECO:0000256" key="1">
    <source>
        <dbReference type="SAM" id="MobiDB-lite"/>
    </source>
</evidence>
<feature type="non-terminal residue" evidence="2">
    <location>
        <position position="1"/>
    </location>
</feature>
<comment type="caution">
    <text evidence="2">The sequence shown here is derived from an EMBL/GenBank/DDBJ whole genome shotgun (WGS) entry which is preliminary data.</text>
</comment>
<name>X0ZXT8_9ZZZZ</name>